<dbReference type="InParanoid" id="M4BTW5"/>
<feature type="region of interest" description="Disordered" evidence="1">
    <location>
        <begin position="40"/>
        <end position="81"/>
    </location>
</feature>
<dbReference type="Proteomes" id="UP000011713">
    <property type="component" value="Unassembled WGS sequence"/>
</dbReference>
<dbReference type="AlphaFoldDB" id="M4BTW5"/>
<keyword evidence="3" id="KW-1185">Reference proteome</keyword>
<evidence type="ECO:0000313" key="2">
    <source>
        <dbReference type="EnsemblProtists" id="HpaP809902"/>
    </source>
</evidence>
<dbReference type="EnsemblProtists" id="HpaT809902">
    <property type="protein sequence ID" value="HpaP809902"/>
    <property type="gene ID" value="HpaG809902"/>
</dbReference>
<evidence type="ECO:0000256" key="1">
    <source>
        <dbReference type="SAM" id="MobiDB-lite"/>
    </source>
</evidence>
<reference evidence="2" key="2">
    <citation type="submission" date="2015-06" db="UniProtKB">
        <authorList>
            <consortium name="EnsemblProtists"/>
        </authorList>
    </citation>
    <scope>IDENTIFICATION</scope>
    <source>
        <strain evidence="2">Emoy2</strain>
    </source>
</reference>
<dbReference type="VEuPathDB" id="FungiDB:HpaG809902"/>
<evidence type="ECO:0000313" key="3">
    <source>
        <dbReference type="Proteomes" id="UP000011713"/>
    </source>
</evidence>
<organism evidence="2 3">
    <name type="scientific">Hyaloperonospora arabidopsidis (strain Emoy2)</name>
    <name type="common">Downy mildew agent</name>
    <name type="synonym">Peronospora arabidopsidis</name>
    <dbReference type="NCBI Taxonomy" id="559515"/>
    <lineage>
        <taxon>Eukaryota</taxon>
        <taxon>Sar</taxon>
        <taxon>Stramenopiles</taxon>
        <taxon>Oomycota</taxon>
        <taxon>Peronosporomycetes</taxon>
        <taxon>Peronosporales</taxon>
        <taxon>Peronosporaceae</taxon>
        <taxon>Hyaloperonospora</taxon>
    </lineage>
</organism>
<protein>
    <recommendedName>
        <fullName evidence="4">RxLR effector candidate protein</fullName>
    </recommendedName>
</protein>
<accession>M4BTW5</accession>
<reference evidence="3" key="1">
    <citation type="journal article" date="2010" name="Science">
        <title>Signatures of adaptation to obligate biotrophy in the Hyaloperonospora arabidopsidis genome.</title>
        <authorList>
            <person name="Baxter L."/>
            <person name="Tripathy S."/>
            <person name="Ishaque N."/>
            <person name="Boot N."/>
            <person name="Cabral A."/>
            <person name="Kemen E."/>
            <person name="Thines M."/>
            <person name="Ah-Fong A."/>
            <person name="Anderson R."/>
            <person name="Badejoko W."/>
            <person name="Bittner-Eddy P."/>
            <person name="Boore J.L."/>
            <person name="Chibucos M.C."/>
            <person name="Coates M."/>
            <person name="Dehal P."/>
            <person name="Delehaunty K."/>
            <person name="Dong S."/>
            <person name="Downton P."/>
            <person name="Dumas B."/>
            <person name="Fabro G."/>
            <person name="Fronick C."/>
            <person name="Fuerstenberg S.I."/>
            <person name="Fulton L."/>
            <person name="Gaulin E."/>
            <person name="Govers F."/>
            <person name="Hughes L."/>
            <person name="Humphray S."/>
            <person name="Jiang R.H."/>
            <person name="Judelson H."/>
            <person name="Kamoun S."/>
            <person name="Kyung K."/>
            <person name="Meijer H."/>
            <person name="Minx P."/>
            <person name="Morris P."/>
            <person name="Nelson J."/>
            <person name="Phuntumart V."/>
            <person name="Qutob D."/>
            <person name="Rehmany A."/>
            <person name="Rougon-Cardoso A."/>
            <person name="Ryden P."/>
            <person name="Torto-Alalibo T."/>
            <person name="Studholme D."/>
            <person name="Wang Y."/>
            <person name="Win J."/>
            <person name="Wood J."/>
            <person name="Clifton S.W."/>
            <person name="Rogers J."/>
            <person name="Van den Ackerveken G."/>
            <person name="Jones J.D."/>
            <person name="McDowell J.M."/>
            <person name="Beynon J."/>
            <person name="Tyler B.M."/>
        </authorList>
    </citation>
    <scope>NUCLEOTIDE SEQUENCE [LARGE SCALE GENOMIC DNA]</scope>
    <source>
        <strain evidence="3">Emoy2</strain>
    </source>
</reference>
<sequence>METSQICIGQDEPMCGAIESGLFASALGANMGDRAVHIDAQSSQNTSWRPARREHMPGPEYECSPSESLGLRSPTLLPQPH</sequence>
<dbReference type="HOGENOM" id="CLU_2578947_0_0_1"/>
<name>M4BTW5_HYAAE</name>
<dbReference type="EMBL" id="JH597877">
    <property type="status" value="NOT_ANNOTATED_CDS"/>
    <property type="molecule type" value="Genomic_DNA"/>
</dbReference>
<proteinExistence type="predicted"/>
<evidence type="ECO:0008006" key="4">
    <source>
        <dbReference type="Google" id="ProtNLM"/>
    </source>
</evidence>